<sequence>MPSHRHPRSTGPRRGDPRWLAAPLLVAVAAAGALSGKAIGSISMLRPSEDRLAVSAPEPAPFASDQSSQEQLPDHYPLVTPTGTVPVVALSLHGRLRRTSERWSDVPDRVPLEAEAEWELSEAEIDHLAQWQPARTAPPKLAPERAGIPASAPAGAIPKTPSRAPRGNATGVPTKAQTDTVAIATEAATPPAAPAPGL</sequence>
<feature type="compositionally biased region" description="Low complexity" evidence="1">
    <location>
        <begin position="146"/>
        <end position="158"/>
    </location>
</feature>
<protein>
    <recommendedName>
        <fullName evidence="4">Transmembrane protein</fullName>
    </recommendedName>
</protein>
<dbReference type="Proteomes" id="UP000782554">
    <property type="component" value="Unassembled WGS sequence"/>
</dbReference>
<organism evidence="2 3">
    <name type="scientific">Qipengyuania mesophila</name>
    <dbReference type="NCBI Taxonomy" id="2867246"/>
    <lineage>
        <taxon>Bacteria</taxon>
        <taxon>Pseudomonadati</taxon>
        <taxon>Pseudomonadota</taxon>
        <taxon>Alphaproteobacteria</taxon>
        <taxon>Sphingomonadales</taxon>
        <taxon>Erythrobacteraceae</taxon>
        <taxon>Qipengyuania</taxon>
    </lineage>
</organism>
<feature type="region of interest" description="Disordered" evidence="1">
    <location>
        <begin position="52"/>
        <end position="80"/>
    </location>
</feature>
<comment type="caution">
    <text evidence="2">The sequence shown here is derived from an EMBL/GenBank/DDBJ whole genome shotgun (WGS) entry which is preliminary data.</text>
</comment>
<dbReference type="RefSeq" id="WP_221601454.1">
    <property type="nucleotide sequence ID" value="NZ_JAIGNU010000001.1"/>
</dbReference>
<name>A0ABS7JT18_9SPHN</name>
<accession>A0ABS7JT18</accession>
<reference evidence="2 3" key="1">
    <citation type="submission" date="2021-08" db="EMBL/GenBank/DDBJ databases">
        <title>Comparative Genomics Analysis of the Genus Qipengyuania Reveals Extensive Genetic Diversity and Metabolic Versatility, Including the Description of Fifteen Novel Species.</title>
        <authorList>
            <person name="Liu Y."/>
        </authorList>
    </citation>
    <scope>NUCLEOTIDE SEQUENCE [LARGE SCALE GENOMIC DNA]</scope>
    <source>
        <strain evidence="2 3">YG27</strain>
    </source>
</reference>
<evidence type="ECO:0000313" key="2">
    <source>
        <dbReference type="EMBL" id="MBX7500797.1"/>
    </source>
</evidence>
<feature type="region of interest" description="Disordered" evidence="1">
    <location>
        <begin position="138"/>
        <end position="175"/>
    </location>
</feature>
<dbReference type="EMBL" id="JAIGNU010000001">
    <property type="protein sequence ID" value="MBX7500797.1"/>
    <property type="molecule type" value="Genomic_DNA"/>
</dbReference>
<proteinExistence type="predicted"/>
<keyword evidence="3" id="KW-1185">Reference proteome</keyword>
<gene>
    <name evidence="2" type="ORF">K3181_05025</name>
</gene>
<evidence type="ECO:0000256" key="1">
    <source>
        <dbReference type="SAM" id="MobiDB-lite"/>
    </source>
</evidence>
<evidence type="ECO:0000313" key="3">
    <source>
        <dbReference type="Proteomes" id="UP000782554"/>
    </source>
</evidence>
<evidence type="ECO:0008006" key="4">
    <source>
        <dbReference type="Google" id="ProtNLM"/>
    </source>
</evidence>